<keyword evidence="3" id="KW-0964">Secreted</keyword>
<evidence type="ECO:0000256" key="7">
    <source>
        <dbReference type="PROSITE-ProRule" id="PRU01240"/>
    </source>
</evidence>
<dbReference type="PROSITE" id="PS00137">
    <property type="entry name" value="SUBTILASE_HIS"/>
    <property type="match status" value="1"/>
</dbReference>
<dbReference type="PROSITE" id="PS00136">
    <property type="entry name" value="SUBTILASE_ASP"/>
    <property type="match status" value="1"/>
</dbReference>
<feature type="domain" description="Peptidase S8/S53" evidence="11">
    <location>
        <begin position="217"/>
        <end position="460"/>
    </location>
</feature>
<evidence type="ECO:0000313" key="13">
    <source>
        <dbReference type="Proteomes" id="UP000229740"/>
    </source>
</evidence>
<dbReference type="PRINTS" id="PR00723">
    <property type="entry name" value="SUBTILISIN"/>
</dbReference>
<feature type="active site" description="Charge relay system" evidence="7">
    <location>
        <position position="258"/>
    </location>
</feature>
<dbReference type="CDD" id="cd07484">
    <property type="entry name" value="Peptidases_S8_Thermitase_like"/>
    <property type="match status" value="1"/>
</dbReference>
<organism evidence="12 13">
    <name type="scientific">candidate division KSB3 bacterium</name>
    <dbReference type="NCBI Taxonomy" id="2044937"/>
    <lineage>
        <taxon>Bacteria</taxon>
        <taxon>candidate division KSB3</taxon>
    </lineage>
</organism>
<evidence type="ECO:0000256" key="1">
    <source>
        <dbReference type="ARBA" id="ARBA00004613"/>
    </source>
</evidence>
<dbReference type="Gene3D" id="3.40.50.200">
    <property type="entry name" value="Peptidase S8/S53 domain"/>
    <property type="match status" value="1"/>
</dbReference>
<keyword evidence="10" id="KW-0472">Membrane</keyword>
<dbReference type="GO" id="GO:0005576">
    <property type="term" value="C:extracellular region"/>
    <property type="evidence" value="ECO:0007669"/>
    <property type="project" value="UniProtKB-SubCell"/>
</dbReference>
<evidence type="ECO:0000313" key="12">
    <source>
        <dbReference type="EMBL" id="PID57521.1"/>
    </source>
</evidence>
<dbReference type="InterPro" id="IPR000209">
    <property type="entry name" value="Peptidase_S8/S53_dom"/>
</dbReference>
<keyword evidence="10" id="KW-0812">Transmembrane</keyword>
<dbReference type="EMBL" id="PDPS01000026">
    <property type="protein sequence ID" value="PID57521.1"/>
    <property type="molecule type" value="Genomic_DNA"/>
</dbReference>
<dbReference type="PROSITE" id="PS00138">
    <property type="entry name" value="SUBTILASE_SER"/>
    <property type="match status" value="1"/>
</dbReference>
<evidence type="ECO:0000256" key="4">
    <source>
        <dbReference type="ARBA" id="ARBA00022670"/>
    </source>
</evidence>
<keyword evidence="4 7" id="KW-0645">Protease</keyword>
<feature type="compositionally biased region" description="Basic and acidic residues" evidence="9">
    <location>
        <begin position="49"/>
        <end position="59"/>
    </location>
</feature>
<comment type="subcellular location">
    <subcellularLocation>
        <location evidence="1">Secreted</location>
    </subcellularLocation>
</comment>
<feature type="region of interest" description="Disordered" evidence="9">
    <location>
        <begin position="37"/>
        <end position="73"/>
    </location>
</feature>
<evidence type="ECO:0000259" key="11">
    <source>
        <dbReference type="Pfam" id="PF00082"/>
    </source>
</evidence>
<accession>A0A2G6E6X4</accession>
<dbReference type="GO" id="GO:0006508">
    <property type="term" value="P:proteolysis"/>
    <property type="evidence" value="ECO:0007669"/>
    <property type="project" value="UniProtKB-KW"/>
</dbReference>
<evidence type="ECO:0000256" key="3">
    <source>
        <dbReference type="ARBA" id="ARBA00022525"/>
    </source>
</evidence>
<comment type="similarity">
    <text evidence="2 7 8">Belongs to the peptidase S8 family.</text>
</comment>
<reference evidence="12 13" key="1">
    <citation type="submission" date="2017-10" db="EMBL/GenBank/DDBJ databases">
        <title>Novel microbial diversity and functional potential in the marine mammal oral microbiome.</title>
        <authorList>
            <person name="Dudek N.K."/>
            <person name="Sun C.L."/>
            <person name="Burstein D."/>
            <person name="Kantor R.S."/>
            <person name="Aliaga Goltsman D.S."/>
            <person name="Bik E.M."/>
            <person name="Thomas B.C."/>
            <person name="Banfield J.F."/>
            <person name="Relman D.A."/>
        </authorList>
    </citation>
    <scope>NUCLEOTIDE SEQUENCE [LARGE SCALE GENOMIC DNA]</scope>
    <source>
        <strain evidence="12">DOLZORAL124_49_17</strain>
    </source>
</reference>
<feature type="active site" description="Charge relay system" evidence="7">
    <location>
        <position position="412"/>
    </location>
</feature>
<dbReference type="InterPro" id="IPR036852">
    <property type="entry name" value="Peptidase_S8/S53_dom_sf"/>
</dbReference>
<name>A0A2G6E6X4_9BACT</name>
<proteinExistence type="inferred from homology"/>
<evidence type="ECO:0000256" key="5">
    <source>
        <dbReference type="ARBA" id="ARBA00022801"/>
    </source>
</evidence>
<keyword evidence="6 7" id="KW-0720">Serine protease</keyword>
<dbReference type="SUPFAM" id="SSF52743">
    <property type="entry name" value="Subtilisin-like"/>
    <property type="match status" value="1"/>
</dbReference>
<dbReference type="PANTHER" id="PTHR43806">
    <property type="entry name" value="PEPTIDASE S8"/>
    <property type="match status" value="1"/>
</dbReference>
<feature type="active site" description="Charge relay system" evidence="7">
    <location>
        <position position="225"/>
    </location>
</feature>
<evidence type="ECO:0000256" key="9">
    <source>
        <dbReference type="SAM" id="MobiDB-lite"/>
    </source>
</evidence>
<dbReference type="Pfam" id="PF00082">
    <property type="entry name" value="Peptidase_S8"/>
    <property type="match status" value="1"/>
</dbReference>
<evidence type="ECO:0000256" key="8">
    <source>
        <dbReference type="RuleBase" id="RU003355"/>
    </source>
</evidence>
<evidence type="ECO:0000256" key="2">
    <source>
        <dbReference type="ARBA" id="ARBA00011073"/>
    </source>
</evidence>
<feature type="transmembrane region" description="Helical" evidence="10">
    <location>
        <begin position="504"/>
        <end position="525"/>
    </location>
</feature>
<keyword evidence="10" id="KW-1133">Transmembrane helix</keyword>
<dbReference type="AlphaFoldDB" id="A0A2G6E6X4"/>
<dbReference type="InterPro" id="IPR050131">
    <property type="entry name" value="Peptidase_S8_subtilisin-like"/>
</dbReference>
<dbReference type="InterPro" id="IPR023828">
    <property type="entry name" value="Peptidase_S8_Ser-AS"/>
</dbReference>
<protein>
    <recommendedName>
        <fullName evidence="11">Peptidase S8/S53 domain-containing protein</fullName>
    </recommendedName>
</protein>
<evidence type="ECO:0000256" key="10">
    <source>
        <dbReference type="SAM" id="Phobius"/>
    </source>
</evidence>
<dbReference type="InterPro" id="IPR015500">
    <property type="entry name" value="Peptidase_S8_subtilisin-rel"/>
</dbReference>
<dbReference type="InterPro" id="IPR023827">
    <property type="entry name" value="Peptidase_S8_Asp-AS"/>
</dbReference>
<dbReference type="GO" id="GO:0004252">
    <property type="term" value="F:serine-type endopeptidase activity"/>
    <property type="evidence" value="ECO:0007669"/>
    <property type="project" value="UniProtKB-UniRule"/>
</dbReference>
<gene>
    <name evidence="12" type="ORF">CSB45_06745</name>
</gene>
<comment type="caution">
    <text evidence="12">The sequence shown here is derived from an EMBL/GenBank/DDBJ whole genome shotgun (WGS) entry which is preliminary data.</text>
</comment>
<dbReference type="InterPro" id="IPR034084">
    <property type="entry name" value="Thermitase-like_dom"/>
</dbReference>
<dbReference type="InterPro" id="IPR022398">
    <property type="entry name" value="Peptidase_S8_His-AS"/>
</dbReference>
<keyword evidence="5 7" id="KW-0378">Hydrolase</keyword>
<evidence type="ECO:0000256" key="6">
    <source>
        <dbReference type="ARBA" id="ARBA00022825"/>
    </source>
</evidence>
<dbReference type="PROSITE" id="PS51892">
    <property type="entry name" value="SUBTILASE"/>
    <property type="match status" value="1"/>
</dbReference>
<dbReference type="PANTHER" id="PTHR43806:SF11">
    <property type="entry name" value="CEREVISIN-RELATED"/>
    <property type="match status" value="1"/>
</dbReference>
<sequence length="538" mass="57416">MNKKNYLTVCVLLLVLILGRSPESVWPWGSVIVKPLAGGRRPGSSGGRYEIRPIDRKGTSGDPVGSNAAGRPVRGNSLNFRPGELIVKVKEGFPSLAGRLSRNADDTGSRHLDILNRQFGVTRVEAVFDNRGGGRTISQNNPLTKVMLLKLGERADVHSALRAYADLDEIEYAELNYIYHIFSSPDDPFISSQYSLFSASSYGIDALRGWSIESGDRSIMIAIIDTGVDYRHEDLRGKVVRGYDFVNEDHDPMDDNGHGTHVAGIAAGIANNGRGIAGVCPECSVLAVKVVTADGSGANSWIANGIANAVNLGAKVLNMSLGGLDNSHTIRMAVEHAWQQGAILVAASGNDGSSAPMYPAALPQTISVGATGRYRDRTSFSNYGNTLELAAPGESIYGTVPGNRYEPWNGTSMAAPQVSGVVGLILSRNSFLNAAQVRQILDRTASDIGPSGRDMYYGYGRVNVLAALAQVPDSSGNLPNVPDIGDEDDYPVPSPENRYLCGSGGGALFSSTLVALGLVSLSSSWQRRKGKRQKKLYT</sequence>
<dbReference type="Proteomes" id="UP000229740">
    <property type="component" value="Unassembled WGS sequence"/>
</dbReference>